<accession>A0AAW4WET9</accession>
<proteinExistence type="predicted"/>
<dbReference type="Pfam" id="PF19538">
    <property type="entry name" value="DUF6062"/>
    <property type="match status" value="1"/>
</dbReference>
<reference evidence="1" key="1">
    <citation type="submission" date="2021-10" db="EMBL/GenBank/DDBJ databases">
        <title>Anaerobic single-cell dispensing facilitates the cultivation of human gut bacteria.</title>
        <authorList>
            <person name="Afrizal A."/>
        </authorList>
    </citation>
    <scope>NUCLEOTIDE SEQUENCE</scope>
    <source>
        <strain evidence="1">CLA-AA-H204</strain>
    </source>
</reference>
<sequence>MKTEIYTIPIQDAFAEESECPVCRMYQKLEENAINYTIGPGASYMEGDIREQSDEQGFCQKHLGMLYEYPNKLGLAMMLKTHMDKTAKELKKAMKAPLPQAAVLFKKKSQPVHPVITFVEEKEKKCFVCDYINHSFTNYINTIYYLYEKEEDFRKQFAASKGFCVNHYKVLFSGAPEYMGKKYLNEFLMTLNETFINGYERVRDDLEWFICKNDYRYKEQPWKNARDALQRGLVKAGSIMEAEETKE</sequence>
<protein>
    <submittedName>
        <fullName evidence="1">DUF6062 family protein</fullName>
    </submittedName>
</protein>
<organism evidence="1 2">
    <name type="scientific">Roseburia amylophila</name>
    <dbReference type="NCBI Taxonomy" id="2981794"/>
    <lineage>
        <taxon>Bacteria</taxon>
        <taxon>Bacillati</taxon>
        <taxon>Bacillota</taxon>
        <taxon>Clostridia</taxon>
        <taxon>Lachnospirales</taxon>
        <taxon>Lachnospiraceae</taxon>
        <taxon>Roseburia</taxon>
    </lineage>
</organism>
<gene>
    <name evidence="1" type="ORF">LKD47_12205</name>
</gene>
<dbReference type="Proteomes" id="UP001198893">
    <property type="component" value="Unassembled WGS sequence"/>
</dbReference>
<comment type="caution">
    <text evidence="1">The sequence shown here is derived from an EMBL/GenBank/DDBJ whole genome shotgun (WGS) entry which is preliminary data.</text>
</comment>
<dbReference type="EMBL" id="JAJEQW010000015">
    <property type="protein sequence ID" value="MCC2243044.1"/>
    <property type="molecule type" value="Genomic_DNA"/>
</dbReference>
<evidence type="ECO:0000313" key="1">
    <source>
        <dbReference type="EMBL" id="MCC2243044.1"/>
    </source>
</evidence>
<name>A0AAW4WET9_9FIRM</name>
<dbReference type="RefSeq" id="WP_227710617.1">
    <property type="nucleotide sequence ID" value="NZ_JAJEQW010000015.1"/>
</dbReference>
<dbReference type="AlphaFoldDB" id="A0AAW4WET9"/>
<evidence type="ECO:0000313" key="2">
    <source>
        <dbReference type="Proteomes" id="UP001198893"/>
    </source>
</evidence>
<dbReference type="InterPro" id="IPR045706">
    <property type="entry name" value="DUF6062"/>
</dbReference>